<evidence type="ECO:0000313" key="2">
    <source>
        <dbReference type="EMBL" id="QHU04967.1"/>
    </source>
</evidence>
<dbReference type="AlphaFoldDB" id="A0A6C0JKG6"/>
<sequence length="151" mass="17003">MLIEFYKYFSKEKGRGRRGTVGSLLINTLGNKKKRKNSGMRYINDKIIVLFYIGNKTAMTGFGNVLMISLIITVLFCFMKFVEMKFIDKEMKPLKFVIRDSAVVFLCSVAGVFGVLNMKTTISDFFNVVTESKVADVASSNTQIFTDAPGF</sequence>
<dbReference type="EMBL" id="MN740405">
    <property type="protein sequence ID" value="QHU04967.1"/>
    <property type="molecule type" value="Genomic_DNA"/>
</dbReference>
<feature type="transmembrane region" description="Helical" evidence="1">
    <location>
        <begin position="61"/>
        <end position="82"/>
    </location>
</feature>
<name>A0A6C0JKG6_9ZZZZ</name>
<proteinExistence type="predicted"/>
<organism evidence="2">
    <name type="scientific">viral metagenome</name>
    <dbReference type="NCBI Taxonomy" id="1070528"/>
    <lineage>
        <taxon>unclassified sequences</taxon>
        <taxon>metagenomes</taxon>
        <taxon>organismal metagenomes</taxon>
    </lineage>
</organism>
<keyword evidence="1" id="KW-1133">Transmembrane helix</keyword>
<keyword evidence="1" id="KW-0812">Transmembrane</keyword>
<protein>
    <submittedName>
        <fullName evidence="2">Uncharacterized protein</fullName>
    </submittedName>
</protein>
<evidence type="ECO:0000256" key="1">
    <source>
        <dbReference type="SAM" id="Phobius"/>
    </source>
</evidence>
<reference evidence="2" key="1">
    <citation type="journal article" date="2020" name="Nature">
        <title>Giant virus diversity and host interactions through global metagenomics.</title>
        <authorList>
            <person name="Schulz F."/>
            <person name="Roux S."/>
            <person name="Paez-Espino D."/>
            <person name="Jungbluth S."/>
            <person name="Walsh D.A."/>
            <person name="Denef V.J."/>
            <person name="McMahon K.D."/>
            <person name="Konstantinidis K.T."/>
            <person name="Eloe-Fadrosh E.A."/>
            <person name="Kyrpides N.C."/>
            <person name="Woyke T."/>
        </authorList>
    </citation>
    <scope>NUCLEOTIDE SEQUENCE</scope>
    <source>
        <strain evidence="2">GVMAG-M-3300027708-5</strain>
    </source>
</reference>
<feature type="transmembrane region" description="Helical" evidence="1">
    <location>
        <begin position="94"/>
        <end position="116"/>
    </location>
</feature>
<keyword evidence="1" id="KW-0472">Membrane</keyword>
<accession>A0A6C0JKG6</accession>